<organism evidence="1 2">
    <name type="scientific">Zizania palustris</name>
    <name type="common">Northern wild rice</name>
    <dbReference type="NCBI Taxonomy" id="103762"/>
    <lineage>
        <taxon>Eukaryota</taxon>
        <taxon>Viridiplantae</taxon>
        <taxon>Streptophyta</taxon>
        <taxon>Embryophyta</taxon>
        <taxon>Tracheophyta</taxon>
        <taxon>Spermatophyta</taxon>
        <taxon>Magnoliopsida</taxon>
        <taxon>Liliopsida</taxon>
        <taxon>Poales</taxon>
        <taxon>Poaceae</taxon>
        <taxon>BOP clade</taxon>
        <taxon>Oryzoideae</taxon>
        <taxon>Oryzeae</taxon>
        <taxon>Zizaniinae</taxon>
        <taxon>Zizania</taxon>
    </lineage>
</organism>
<evidence type="ECO:0000313" key="1">
    <source>
        <dbReference type="EMBL" id="KAG8076827.1"/>
    </source>
</evidence>
<accession>A0A8J5SXM4</accession>
<name>A0A8J5SXM4_ZIZPA</name>
<reference evidence="1" key="2">
    <citation type="submission" date="2021-02" db="EMBL/GenBank/DDBJ databases">
        <authorList>
            <person name="Kimball J.A."/>
            <person name="Haas M.W."/>
            <person name="Macchietto M."/>
            <person name="Kono T."/>
            <person name="Duquette J."/>
            <person name="Shao M."/>
        </authorList>
    </citation>
    <scope>NUCLEOTIDE SEQUENCE</scope>
    <source>
        <tissue evidence="1">Fresh leaf tissue</tissue>
    </source>
</reference>
<keyword evidence="2" id="KW-1185">Reference proteome</keyword>
<gene>
    <name evidence="1" type="ORF">GUJ93_ZPchr0006g45811</name>
</gene>
<reference evidence="1" key="1">
    <citation type="journal article" date="2021" name="bioRxiv">
        <title>Whole Genome Assembly and Annotation of Northern Wild Rice, Zizania palustris L., Supports a Whole Genome Duplication in the Zizania Genus.</title>
        <authorList>
            <person name="Haas M."/>
            <person name="Kono T."/>
            <person name="Macchietto M."/>
            <person name="Millas R."/>
            <person name="McGilp L."/>
            <person name="Shao M."/>
            <person name="Duquette J."/>
            <person name="Hirsch C.N."/>
            <person name="Kimball J."/>
        </authorList>
    </citation>
    <scope>NUCLEOTIDE SEQUENCE</scope>
    <source>
        <tissue evidence="1">Fresh leaf tissue</tissue>
    </source>
</reference>
<protein>
    <submittedName>
        <fullName evidence="1">Uncharacterized protein</fullName>
    </submittedName>
</protein>
<dbReference type="EMBL" id="JAAALK010000283">
    <property type="protein sequence ID" value="KAG8076827.1"/>
    <property type="molecule type" value="Genomic_DNA"/>
</dbReference>
<dbReference type="AlphaFoldDB" id="A0A8J5SXM4"/>
<comment type="caution">
    <text evidence="1">The sequence shown here is derived from an EMBL/GenBank/DDBJ whole genome shotgun (WGS) entry which is preliminary data.</text>
</comment>
<proteinExistence type="predicted"/>
<sequence length="102" mass="11075">MEERQGSSGGRHVIAFFRWQPVAPPCKVVVAVAVELLLLFSGTEDAEMRNAEDLTGRYGGYRSPVLLDAAIEVDDPNQVKRTAGQDASSISDTVAHSILFSR</sequence>
<evidence type="ECO:0000313" key="2">
    <source>
        <dbReference type="Proteomes" id="UP000729402"/>
    </source>
</evidence>
<dbReference type="Proteomes" id="UP000729402">
    <property type="component" value="Unassembled WGS sequence"/>
</dbReference>